<evidence type="ECO:0000259" key="3">
    <source>
        <dbReference type="PROSITE" id="PS50977"/>
    </source>
</evidence>
<dbReference type="PRINTS" id="PR00455">
    <property type="entry name" value="HTHTETR"/>
</dbReference>
<reference evidence="4 5" key="1">
    <citation type="journal article" date="2016" name="Appl. Environ. Microbiol.">
        <title>Function and Phylogeny of Bacterial Butyryl Coenzyme A:Acetate Transferases and Their Diversity in the Proximal Colon of Swine.</title>
        <authorList>
            <person name="Trachsel J."/>
            <person name="Bayles D.O."/>
            <person name="Looft T."/>
            <person name="Levine U.Y."/>
            <person name="Allen H.K."/>
        </authorList>
    </citation>
    <scope>NUCLEOTIDE SEQUENCE [LARGE SCALE GENOMIC DNA]</scope>
    <source>
        <strain evidence="4 5">68-3-10</strain>
    </source>
</reference>
<name>A0A1Q9JJX8_9FIRM</name>
<dbReference type="InterPro" id="IPR001647">
    <property type="entry name" value="HTH_TetR"/>
</dbReference>
<protein>
    <recommendedName>
        <fullName evidence="3">HTH tetR-type domain-containing protein</fullName>
    </recommendedName>
</protein>
<keyword evidence="5" id="KW-1185">Reference proteome</keyword>
<keyword evidence="1 2" id="KW-0238">DNA-binding</keyword>
<dbReference type="Gene3D" id="1.10.357.10">
    <property type="entry name" value="Tetracycline Repressor, domain 2"/>
    <property type="match status" value="1"/>
</dbReference>
<dbReference type="Pfam" id="PF00440">
    <property type="entry name" value="TetR_N"/>
    <property type="match status" value="1"/>
</dbReference>
<dbReference type="InterPro" id="IPR050624">
    <property type="entry name" value="HTH-type_Tx_Regulator"/>
</dbReference>
<evidence type="ECO:0000256" key="2">
    <source>
        <dbReference type="PROSITE-ProRule" id="PRU00335"/>
    </source>
</evidence>
<dbReference type="RefSeq" id="WP_075714231.1">
    <property type="nucleotide sequence ID" value="NZ_MJIE01000001.1"/>
</dbReference>
<dbReference type="SUPFAM" id="SSF46689">
    <property type="entry name" value="Homeodomain-like"/>
    <property type="match status" value="1"/>
</dbReference>
<feature type="DNA-binding region" description="H-T-H motif" evidence="2">
    <location>
        <begin position="32"/>
        <end position="51"/>
    </location>
</feature>
<gene>
    <name evidence="4" type="ORF">BHK98_10875</name>
</gene>
<comment type="caution">
    <text evidence="4">The sequence shown here is derived from an EMBL/GenBank/DDBJ whole genome shotgun (WGS) entry which is preliminary data.</text>
</comment>
<sequence>MGRVEEKKQQKKTALMNSAYDLFTTVGFHKTTIMAIALRAGVAKGTFYLWFRDKEDIRNALIIAKSSELLTAALAELEHAPREMSPLDKLIYIVDYVITCLSRDIALLRFIAKNLSWGLFTRSNLYQPAGENSAPLSFRDFIRQLLEEDNVQPTREMELAIFTTIELVGSTCYSVILNGEPVTLSEYKPYLFRCIRRLFDPE</sequence>
<dbReference type="AlphaFoldDB" id="A0A1Q9JJX8"/>
<dbReference type="Proteomes" id="UP000187404">
    <property type="component" value="Unassembled WGS sequence"/>
</dbReference>
<accession>A0A1Q9JJX8</accession>
<dbReference type="PROSITE" id="PS50977">
    <property type="entry name" value="HTH_TETR_2"/>
    <property type="match status" value="1"/>
</dbReference>
<evidence type="ECO:0000313" key="5">
    <source>
        <dbReference type="Proteomes" id="UP000187404"/>
    </source>
</evidence>
<dbReference type="STRING" id="1261640.BHK98_10875"/>
<dbReference type="GO" id="GO:0003677">
    <property type="term" value="F:DNA binding"/>
    <property type="evidence" value="ECO:0007669"/>
    <property type="project" value="UniProtKB-UniRule"/>
</dbReference>
<dbReference type="PANTHER" id="PTHR43479">
    <property type="entry name" value="ACREF/ENVCD OPERON REPRESSOR-RELATED"/>
    <property type="match status" value="1"/>
</dbReference>
<evidence type="ECO:0000256" key="1">
    <source>
        <dbReference type="ARBA" id="ARBA00023125"/>
    </source>
</evidence>
<dbReference type="EMBL" id="MJIE01000001">
    <property type="protein sequence ID" value="OLR56522.1"/>
    <property type="molecule type" value="Genomic_DNA"/>
</dbReference>
<feature type="domain" description="HTH tetR-type" evidence="3">
    <location>
        <begin position="9"/>
        <end position="69"/>
    </location>
</feature>
<dbReference type="OrthoDB" id="9812484at2"/>
<dbReference type="PANTHER" id="PTHR43479:SF11">
    <property type="entry name" value="ACREF_ENVCD OPERON REPRESSOR-RELATED"/>
    <property type="match status" value="1"/>
</dbReference>
<dbReference type="InterPro" id="IPR009057">
    <property type="entry name" value="Homeodomain-like_sf"/>
</dbReference>
<organism evidence="4 5">
    <name type="scientific">Hornefia porci</name>
    <dbReference type="NCBI Taxonomy" id="2652292"/>
    <lineage>
        <taxon>Bacteria</taxon>
        <taxon>Bacillati</taxon>
        <taxon>Bacillota</taxon>
        <taxon>Clostridia</taxon>
        <taxon>Peptostreptococcales</taxon>
        <taxon>Anaerovoracaceae</taxon>
        <taxon>Hornefia</taxon>
    </lineage>
</organism>
<evidence type="ECO:0000313" key="4">
    <source>
        <dbReference type="EMBL" id="OLR56522.1"/>
    </source>
</evidence>
<proteinExistence type="predicted"/>